<dbReference type="Proteomes" id="UP000815677">
    <property type="component" value="Unassembled WGS sequence"/>
</dbReference>
<reference evidence="2" key="1">
    <citation type="submission" date="2014-09" db="EMBL/GenBank/DDBJ databases">
        <title>Genome sequence of the luminous mushroom Mycena chlorophos for searching fungal bioluminescence genes.</title>
        <authorList>
            <person name="Tanaka Y."/>
            <person name="Kasuga D."/>
            <person name="Oba Y."/>
            <person name="Hase S."/>
            <person name="Sato K."/>
            <person name="Oba Y."/>
            <person name="Sakakibara Y."/>
        </authorList>
    </citation>
    <scope>NUCLEOTIDE SEQUENCE</scope>
</reference>
<dbReference type="Pfam" id="PF12937">
    <property type="entry name" value="F-box-like"/>
    <property type="match status" value="1"/>
</dbReference>
<evidence type="ECO:0000313" key="2">
    <source>
        <dbReference type="EMBL" id="GAT57132.1"/>
    </source>
</evidence>
<dbReference type="Gene3D" id="1.20.1280.50">
    <property type="match status" value="1"/>
</dbReference>
<proteinExistence type="predicted"/>
<accession>A0ABQ0M1L9</accession>
<organism evidence="2 3">
    <name type="scientific">Mycena chlorophos</name>
    <name type="common">Agaric fungus</name>
    <name type="synonym">Agaricus chlorophos</name>
    <dbReference type="NCBI Taxonomy" id="658473"/>
    <lineage>
        <taxon>Eukaryota</taxon>
        <taxon>Fungi</taxon>
        <taxon>Dikarya</taxon>
        <taxon>Basidiomycota</taxon>
        <taxon>Agaricomycotina</taxon>
        <taxon>Agaricomycetes</taxon>
        <taxon>Agaricomycetidae</taxon>
        <taxon>Agaricales</taxon>
        <taxon>Marasmiineae</taxon>
        <taxon>Mycenaceae</taxon>
        <taxon>Mycena</taxon>
    </lineage>
</organism>
<name>A0ABQ0M1L9_MYCCL</name>
<evidence type="ECO:0000259" key="1">
    <source>
        <dbReference type="Pfam" id="PF12937"/>
    </source>
</evidence>
<dbReference type="InterPro" id="IPR001810">
    <property type="entry name" value="F-box_dom"/>
</dbReference>
<protein>
    <recommendedName>
        <fullName evidence="1">F-box domain-containing protein</fullName>
    </recommendedName>
</protein>
<evidence type="ECO:0000313" key="3">
    <source>
        <dbReference type="Proteomes" id="UP000815677"/>
    </source>
</evidence>
<feature type="domain" description="F-box" evidence="1">
    <location>
        <begin position="47"/>
        <end position="103"/>
    </location>
</feature>
<sequence>MHLAALRARIAAKELEIALQRQILSESEASLGELNLELFRLSTYPTLSLPPELLSEIFIHCLPAAGVDSSSTNDTQAPLLLTQVCKTWKRVALSTPQLWTALNCNFDSESWADRGSSMPLRFG</sequence>
<dbReference type="EMBL" id="DF849397">
    <property type="protein sequence ID" value="GAT57132.1"/>
    <property type="molecule type" value="Genomic_DNA"/>
</dbReference>
<gene>
    <name evidence="2" type="ORF">MCHLO_13706</name>
</gene>
<keyword evidence="3" id="KW-1185">Reference proteome</keyword>